<proteinExistence type="predicted"/>
<feature type="region of interest" description="Disordered" evidence="1">
    <location>
        <begin position="106"/>
        <end position="145"/>
    </location>
</feature>
<evidence type="ECO:0000313" key="2">
    <source>
        <dbReference type="EMBL" id="MBN7824068.1"/>
    </source>
</evidence>
<feature type="compositionally biased region" description="Polar residues" evidence="1">
    <location>
        <begin position="109"/>
        <end position="120"/>
    </location>
</feature>
<reference evidence="2" key="1">
    <citation type="submission" date="2021-03" db="EMBL/GenBank/DDBJ databases">
        <title>novel species isolated from a fishpond in China.</title>
        <authorList>
            <person name="Lu H."/>
            <person name="Cai Z."/>
        </authorList>
    </citation>
    <scope>NUCLEOTIDE SEQUENCE</scope>
    <source>
        <strain evidence="2">JCM 30855</strain>
    </source>
</reference>
<dbReference type="Pfam" id="PF06295">
    <property type="entry name" value="ZapG-like"/>
    <property type="match status" value="1"/>
</dbReference>
<comment type="caution">
    <text evidence="2">The sequence shown here is derived from an EMBL/GenBank/DDBJ whole genome shotgun (WGS) entry which is preliminary data.</text>
</comment>
<evidence type="ECO:0000256" key="1">
    <source>
        <dbReference type="SAM" id="MobiDB-lite"/>
    </source>
</evidence>
<evidence type="ECO:0000313" key="3">
    <source>
        <dbReference type="Proteomes" id="UP000664654"/>
    </source>
</evidence>
<dbReference type="Proteomes" id="UP000664654">
    <property type="component" value="Unassembled WGS sequence"/>
</dbReference>
<organism evidence="2 3">
    <name type="scientific">Bowmanella dokdonensis</name>
    <dbReference type="NCBI Taxonomy" id="751969"/>
    <lineage>
        <taxon>Bacteria</taxon>
        <taxon>Pseudomonadati</taxon>
        <taxon>Pseudomonadota</taxon>
        <taxon>Gammaproteobacteria</taxon>
        <taxon>Alteromonadales</taxon>
        <taxon>Alteromonadaceae</taxon>
        <taxon>Bowmanella</taxon>
    </lineage>
</organism>
<dbReference type="RefSeq" id="WP_206572166.1">
    <property type="nucleotide sequence ID" value="NZ_JAFKCV010000001.1"/>
</dbReference>
<protein>
    <submittedName>
        <fullName evidence="2">DUF1043 family protein</fullName>
    </submittedName>
</protein>
<name>A0A939ILC4_9ALTE</name>
<sequence>MDWIIGLLLLLCGAVIGFFVARFGLGQKSDSTSGINIEQDLKRMLAEQGAIHVEECRQILAGIEQQSALLKTQLEHYESLLEPQQTDEDAPQLSYFGEHTAAYLRNQAKKTSPVKQTTDYQPRDYANTGTGLFTGQRGKDAASGD</sequence>
<dbReference type="AlphaFoldDB" id="A0A939ILC4"/>
<gene>
    <name evidence="2" type="ORF">J0A66_02405</name>
</gene>
<dbReference type="InterPro" id="IPR009386">
    <property type="entry name" value="ZapG-like"/>
</dbReference>
<keyword evidence="3" id="KW-1185">Reference proteome</keyword>
<accession>A0A939ILC4</accession>
<dbReference type="EMBL" id="JAFKCV010000001">
    <property type="protein sequence ID" value="MBN7824068.1"/>
    <property type="molecule type" value="Genomic_DNA"/>
</dbReference>